<keyword evidence="1" id="KW-0732">Signal</keyword>
<dbReference type="AlphaFoldDB" id="A0A397W350"/>
<evidence type="ECO:0000313" key="2">
    <source>
        <dbReference type="EMBL" id="RIB29170.1"/>
    </source>
</evidence>
<name>A0A397W350_9GLOM</name>
<comment type="caution">
    <text evidence="2">The sequence shown here is derived from an EMBL/GenBank/DDBJ whole genome shotgun (WGS) entry which is preliminary data.</text>
</comment>
<feature type="signal peptide" evidence="1">
    <location>
        <begin position="1"/>
        <end position="25"/>
    </location>
</feature>
<dbReference type="EMBL" id="QKWP01000044">
    <property type="protein sequence ID" value="RIB29170.1"/>
    <property type="molecule type" value="Genomic_DNA"/>
</dbReference>
<sequence>MRLKIWKLFFVVACVIILGTQDVISMVDDICTSTGVDSISSLTNTINEGISIEILDFNETGYVIFKVDVANEQNITNIVLWGETIIAQSEQHVEQHVGTFAPIVDHAYVYGCNGYPESTITNFDKPVNNNRKEWSLDCKIGIVMKKKGFYETNVPN</sequence>
<dbReference type="OrthoDB" id="2440474at2759"/>
<dbReference type="Proteomes" id="UP000266673">
    <property type="component" value="Unassembled WGS sequence"/>
</dbReference>
<accession>A0A397W350</accession>
<protein>
    <recommendedName>
        <fullName evidence="4">Reelin domain-containing protein</fullName>
    </recommendedName>
</protein>
<evidence type="ECO:0000256" key="1">
    <source>
        <dbReference type="SAM" id="SignalP"/>
    </source>
</evidence>
<reference evidence="2 3" key="1">
    <citation type="submission" date="2018-06" db="EMBL/GenBank/DDBJ databases">
        <title>Comparative genomics reveals the genomic features of Rhizophagus irregularis, R. cerebriforme, R. diaphanum and Gigaspora rosea, and their symbiotic lifestyle signature.</title>
        <authorList>
            <person name="Morin E."/>
            <person name="San Clemente H."/>
            <person name="Chen E.C.H."/>
            <person name="De La Providencia I."/>
            <person name="Hainaut M."/>
            <person name="Kuo A."/>
            <person name="Kohler A."/>
            <person name="Murat C."/>
            <person name="Tang N."/>
            <person name="Roy S."/>
            <person name="Loubradou J."/>
            <person name="Henrissat B."/>
            <person name="Grigoriev I.V."/>
            <person name="Corradi N."/>
            <person name="Roux C."/>
            <person name="Martin F.M."/>
        </authorList>
    </citation>
    <scope>NUCLEOTIDE SEQUENCE [LARGE SCALE GENOMIC DNA]</scope>
    <source>
        <strain evidence="2 3">DAOM 194757</strain>
    </source>
</reference>
<evidence type="ECO:0008006" key="4">
    <source>
        <dbReference type="Google" id="ProtNLM"/>
    </source>
</evidence>
<evidence type="ECO:0000313" key="3">
    <source>
        <dbReference type="Proteomes" id="UP000266673"/>
    </source>
</evidence>
<gene>
    <name evidence="2" type="ORF">C2G38_2136978</name>
</gene>
<feature type="chain" id="PRO_5017382029" description="Reelin domain-containing protein" evidence="1">
    <location>
        <begin position="26"/>
        <end position="156"/>
    </location>
</feature>
<keyword evidence="3" id="KW-1185">Reference proteome</keyword>
<organism evidence="2 3">
    <name type="scientific">Gigaspora rosea</name>
    <dbReference type="NCBI Taxonomy" id="44941"/>
    <lineage>
        <taxon>Eukaryota</taxon>
        <taxon>Fungi</taxon>
        <taxon>Fungi incertae sedis</taxon>
        <taxon>Mucoromycota</taxon>
        <taxon>Glomeromycotina</taxon>
        <taxon>Glomeromycetes</taxon>
        <taxon>Diversisporales</taxon>
        <taxon>Gigasporaceae</taxon>
        <taxon>Gigaspora</taxon>
    </lineage>
</organism>
<proteinExistence type="predicted"/>